<protein>
    <submittedName>
        <fullName evidence="5">Guanylate kinase-like domain-containing protein</fullName>
    </submittedName>
</protein>
<organism evidence="5">
    <name type="scientific">Gongylonema pulchrum</name>
    <dbReference type="NCBI Taxonomy" id="637853"/>
    <lineage>
        <taxon>Eukaryota</taxon>
        <taxon>Metazoa</taxon>
        <taxon>Ecdysozoa</taxon>
        <taxon>Nematoda</taxon>
        <taxon>Chromadorea</taxon>
        <taxon>Rhabditida</taxon>
        <taxon>Spirurina</taxon>
        <taxon>Spiruromorpha</taxon>
        <taxon>Spiruroidea</taxon>
        <taxon>Gongylonematidae</taxon>
        <taxon>Gongylonema</taxon>
    </lineage>
</organism>
<keyword evidence="4" id="KW-1185">Reference proteome</keyword>
<evidence type="ECO:0000259" key="2">
    <source>
        <dbReference type="PROSITE" id="PS50052"/>
    </source>
</evidence>
<reference evidence="3 4" key="2">
    <citation type="submission" date="2018-11" db="EMBL/GenBank/DDBJ databases">
        <authorList>
            <consortium name="Pathogen Informatics"/>
        </authorList>
    </citation>
    <scope>NUCLEOTIDE SEQUENCE [LARGE SCALE GENOMIC DNA]</scope>
</reference>
<dbReference type="Proteomes" id="UP000271098">
    <property type="component" value="Unassembled WGS sequence"/>
</dbReference>
<gene>
    <name evidence="3" type="ORF">GPUH_LOCUS9506</name>
</gene>
<reference evidence="5" key="1">
    <citation type="submission" date="2016-06" db="UniProtKB">
        <authorList>
            <consortium name="WormBaseParasite"/>
        </authorList>
    </citation>
    <scope>IDENTIFICATION</scope>
</reference>
<dbReference type="PANTHER" id="PTHR23122">
    <property type="entry name" value="MEMBRANE-ASSOCIATED GUANYLATE KINASE MAGUK"/>
    <property type="match status" value="1"/>
</dbReference>
<dbReference type="Pfam" id="PF00625">
    <property type="entry name" value="Guanylate_kin"/>
    <property type="match status" value="1"/>
</dbReference>
<dbReference type="GO" id="GO:0034330">
    <property type="term" value="P:cell junction organization"/>
    <property type="evidence" value="ECO:0007669"/>
    <property type="project" value="UniProtKB-ARBA"/>
</dbReference>
<evidence type="ECO:0000256" key="1">
    <source>
        <dbReference type="SAM" id="MobiDB-lite"/>
    </source>
</evidence>
<name>A0A183DLB7_9BILA</name>
<feature type="domain" description="Guanylate kinase-like" evidence="2">
    <location>
        <begin position="1"/>
        <end position="65"/>
    </location>
</feature>
<dbReference type="FunFam" id="3.30.63.10:FF:000002">
    <property type="entry name" value="Guanylate kinase 1"/>
    <property type="match status" value="1"/>
</dbReference>
<proteinExistence type="predicted"/>
<feature type="region of interest" description="Disordered" evidence="1">
    <location>
        <begin position="1"/>
        <end position="23"/>
    </location>
</feature>
<dbReference type="SUPFAM" id="SSF52540">
    <property type="entry name" value="P-loop containing nucleoside triphosphate hydrolases"/>
    <property type="match status" value="1"/>
</dbReference>
<dbReference type="AlphaFoldDB" id="A0A183DLB7"/>
<sequence length="129" mass="14755">MQIGPKCLGDTSRPPKPNEVDGRDYHFVSKEQMQEDVRNNQFIEAGQFQDNLYGTSINSVREVAEMVCFDTALKKKSKSKEVLREKCSHRVVLFEFSHGNRGNFSTFLAVLLPKGLRSSLEIWCQIHCC</sequence>
<dbReference type="InterPro" id="IPR008144">
    <property type="entry name" value="Guanylate_kin-like_dom"/>
</dbReference>
<dbReference type="InterPro" id="IPR008145">
    <property type="entry name" value="GK/Ca_channel_bsu"/>
</dbReference>
<dbReference type="EMBL" id="UYRT01031399">
    <property type="protein sequence ID" value="VDK73242.1"/>
    <property type="molecule type" value="Genomic_DNA"/>
</dbReference>
<dbReference type="InterPro" id="IPR020590">
    <property type="entry name" value="Guanylate_kinase_CS"/>
</dbReference>
<dbReference type="InterPro" id="IPR027417">
    <property type="entry name" value="P-loop_NTPase"/>
</dbReference>
<dbReference type="OrthoDB" id="78824at2759"/>
<evidence type="ECO:0000313" key="4">
    <source>
        <dbReference type="Proteomes" id="UP000271098"/>
    </source>
</evidence>
<dbReference type="PROSITE" id="PS50052">
    <property type="entry name" value="GUANYLATE_KINASE_2"/>
    <property type="match status" value="1"/>
</dbReference>
<dbReference type="PROSITE" id="PS00856">
    <property type="entry name" value="GUANYLATE_KINASE_1"/>
    <property type="match status" value="1"/>
</dbReference>
<accession>A0A183DLB7</accession>
<evidence type="ECO:0000313" key="3">
    <source>
        <dbReference type="EMBL" id="VDK73242.1"/>
    </source>
</evidence>
<dbReference type="WBParaSite" id="GPUH_0000951901-mRNA-1">
    <property type="protein sequence ID" value="GPUH_0000951901-mRNA-1"/>
    <property type="gene ID" value="GPUH_0000951901"/>
</dbReference>
<dbReference type="SMART" id="SM00072">
    <property type="entry name" value="GuKc"/>
    <property type="match status" value="1"/>
</dbReference>
<evidence type="ECO:0000313" key="5">
    <source>
        <dbReference type="WBParaSite" id="GPUH_0000951901-mRNA-1"/>
    </source>
</evidence>
<dbReference type="Gene3D" id="3.30.63.10">
    <property type="entry name" value="Guanylate Kinase phosphate binding domain"/>
    <property type="match status" value="1"/>
</dbReference>
<dbReference type="InterPro" id="IPR050716">
    <property type="entry name" value="MAGUK"/>
</dbReference>